<sequence>MTTTTEYSLPAYVYKILSTAPPSSIPAALPLSDLDRRDGFIHLSNASQIPITASLFFTSNTELWLLKLDTRKTIEAGGVYRWNKELPGCPHLYSHTDGEWIDLGSENVVSSASVARPEGQTWEDAFLGLKESGWLVDQ</sequence>
<dbReference type="AlphaFoldDB" id="A0A2G8RLI5"/>
<accession>A0A2G8RLI5</accession>
<protein>
    <recommendedName>
        <fullName evidence="3">DUF952 domain-containing protein</fullName>
    </recommendedName>
</protein>
<dbReference type="InterPro" id="IPR009297">
    <property type="entry name" value="DUF952"/>
</dbReference>
<dbReference type="Proteomes" id="UP000230002">
    <property type="component" value="Unassembled WGS sequence"/>
</dbReference>
<evidence type="ECO:0008006" key="3">
    <source>
        <dbReference type="Google" id="ProtNLM"/>
    </source>
</evidence>
<keyword evidence="2" id="KW-1185">Reference proteome</keyword>
<gene>
    <name evidence="1" type="ORF">GSI_15061</name>
</gene>
<name>A0A2G8RLI5_9APHY</name>
<dbReference type="Pfam" id="PF06108">
    <property type="entry name" value="DUF952"/>
    <property type="match status" value="1"/>
</dbReference>
<comment type="caution">
    <text evidence="1">The sequence shown here is derived from an EMBL/GenBank/DDBJ whole genome shotgun (WGS) entry which is preliminary data.</text>
</comment>
<proteinExistence type="predicted"/>
<evidence type="ECO:0000313" key="2">
    <source>
        <dbReference type="Proteomes" id="UP000230002"/>
    </source>
</evidence>
<dbReference type="SUPFAM" id="SSF56399">
    <property type="entry name" value="ADP-ribosylation"/>
    <property type="match status" value="1"/>
</dbReference>
<evidence type="ECO:0000313" key="1">
    <source>
        <dbReference type="EMBL" id="PIL22373.1"/>
    </source>
</evidence>
<dbReference type="PANTHER" id="PTHR34129">
    <property type="entry name" value="BLR1139 PROTEIN"/>
    <property type="match status" value="1"/>
</dbReference>
<dbReference type="OrthoDB" id="3335358at2759"/>
<dbReference type="EMBL" id="AYKW01000069">
    <property type="protein sequence ID" value="PIL22373.1"/>
    <property type="molecule type" value="Genomic_DNA"/>
</dbReference>
<dbReference type="PANTHER" id="PTHR34129:SF1">
    <property type="entry name" value="DUF952 DOMAIN-CONTAINING PROTEIN"/>
    <property type="match status" value="1"/>
</dbReference>
<dbReference type="Gene3D" id="3.20.170.20">
    <property type="entry name" value="Protein of unknown function DUF952"/>
    <property type="match status" value="1"/>
</dbReference>
<reference evidence="1 2" key="1">
    <citation type="journal article" date="2015" name="Sci. Rep.">
        <title>Chromosome-level genome map provides insights into diverse defense mechanisms in the medicinal fungus Ganoderma sinense.</title>
        <authorList>
            <person name="Zhu Y."/>
            <person name="Xu J."/>
            <person name="Sun C."/>
            <person name="Zhou S."/>
            <person name="Xu H."/>
            <person name="Nelson D.R."/>
            <person name="Qian J."/>
            <person name="Song J."/>
            <person name="Luo H."/>
            <person name="Xiang L."/>
            <person name="Li Y."/>
            <person name="Xu Z."/>
            <person name="Ji A."/>
            <person name="Wang L."/>
            <person name="Lu S."/>
            <person name="Hayward A."/>
            <person name="Sun W."/>
            <person name="Li X."/>
            <person name="Schwartz D.C."/>
            <person name="Wang Y."/>
            <person name="Chen S."/>
        </authorList>
    </citation>
    <scope>NUCLEOTIDE SEQUENCE [LARGE SCALE GENOMIC DNA]</scope>
    <source>
        <strain evidence="1 2">ZZ0214-1</strain>
    </source>
</reference>
<organism evidence="1 2">
    <name type="scientific">Ganoderma sinense ZZ0214-1</name>
    <dbReference type="NCBI Taxonomy" id="1077348"/>
    <lineage>
        <taxon>Eukaryota</taxon>
        <taxon>Fungi</taxon>
        <taxon>Dikarya</taxon>
        <taxon>Basidiomycota</taxon>
        <taxon>Agaricomycotina</taxon>
        <taxon>Agaricomycetes</taxon>
        <taxon>Polyporales</taxon>
        <taxon>Polyporaceae</taxon>
        <taxon>Ganoderma</taxon>
    </lineage>
</organism>
<dbReference type="STRING" id="1077348.A0A2G8RLI5"/>